<dbReference type="InterPro" id="IPR047654">
    <property type="entry name" value="IS1634_transpos"/>
</dbReference>
<dbReference type="Pfam" id="PF01609">
    <property type="entry name" value="DDE_Tnp_1"/>
    <property type="match status" value="1"/>
</dbReference>
<dbReference type="Proteomes" id="UP000748752">
    <property type="component" value="Unassembled WGS sequence"/>
</dbReference>
<organism evidence="2 3">
    <name type="scientific">Thiohalocapsa halophila</name>
    <dbReference type="NCBI Taxonomy" id="69359"/>
    <lineage>
        <taxon>Bacteria</taxon>
        <taxon>Pseudomonadati</taxon>
        <taxon>Pseudomonadota</taxon>
        <taxon>Gammaproteobacteria</taxon>
        <taxon>Chromatiales</taxon>
        <taxon>Chromatiaceae</taxon>
        <taxon>Thiohalocapsa</taxon>
    </lineage>
</organism>
<dbReference type="NCBIfam" id="NF033559">
    <property type="entry name" value="transpos_IS1634"/>
    <property type="match status" value="1"/>
</dbReference>
<gene>
    <name evidence="2" type="ORF">CKO31_22540</name>
</gene>
<evidence type="ECO:0000313" key="2">
    <source>
        <dbReference type="EMBL" id="MBK1633474.1"/>
    </source>
</evidence>
<keyword evidence="3" id="KW-1185">Reference proteome</keyword>
<feature type="domain" description="Transposase IS4-like" evidence="1">
    <location>
        <begin position="229"/>
        <end position="527"/>
    </location>
</feature>
<dbReference type="PANTHER" id="PTHR34614:SF2">
    <property type="entry name" value="TRANSPOSASE IS4-LIKE DOMAIN-CONTAINING PROTEIN"/>
    <property type="match status" value="1"/>
</dbReference>
<evidence type="ECO:0000313" key="3">
    <source>
        <dbReference type="Proteomes" id="UP000748752"/>
    </source>
</evidence>
<name>A0ABS1CPR0_9GAMM</name>
<evidence type="ECO:0000259" key="1">
    <source>
        <dbReference type="Pfam" id="PF01609"/>
    </source>
</evidence>
<dbReference type="RefSeq" id="WP_200242040.1">
    <property type="nucleotide sequence ID" value="NZ_NRRV01000088.1"/>
</dbReference>
<accession>A0ABS1CPR0</accession>
<reference evidence="2 3" key="1">
    <citation type="journal article" date="2020" name="Microorganisms">
        <title>Osmotic Adaptation and Compatible Solute Biosynthesis of Phototrophic Bacteria as Revealed from Genome Analyses.</title>
        <authorList>
            <person name="Imhoff J.F."/>
            <person name="Rahn T."/>
            <person name="Kunzel S."/>
            <person name="Keller A."/>
            <person name="Neulinger S.C."/>
        </authorList>
    </citation>
    <scope>NUCLEOTIDE SEQUENCE [LARGE SCALE GENOMIC DNA]</scope>
    <source>
        <strain evidence="2 3">DSM 6210</strain>
    </source>
</reference>
<dbReference type="SUPFAM" id="SSF53098">
    <property type="entry name" value="Ribonuclease H-like"/>
    <property type="match status" value="1"/>
</dbReference>
<comment type="caution">
    <text evidence="2">The sequence shown here is derived from an EMBL/GenBank/DDBJ whole genome shotgun (WGS) entry which is preliminary data.</text>
</comment>
<sequence>MYIRRTTIKSRRSGEPYFTYRLVESIREGGRVRQRTLLNLGRHFEVPQAQWPALAQRIEALVGGQAELFVADLDARWEQAAQHYAAQVIRARAGRHDASRAAGDYHSVDVGAVEVVRPRSVAVEHVALAALRQIGLDGQLAALGFNGPQRAAAIGTLIGRMVAPGSELATHQWLQQRSALGELIDFDFTALELMALYRISDRLLAHKPALEAFLYARERDLFELDEVITLYDLTNTYFEGTAAANRNAAFGKSKEKRTDCPLVTLALVLDASGFPKRSEVFAGNAAEAQTLAEMVRRLAPAQREAPPTVVLDAGIATEENIAWLNQQGYRYVVVSRRRHRQFDPEAACLIKADGALTIRAQRVVNEDTGEVELYCHSTQREEKERGIADRFAQRFEAALQKLADGLHKPRTVKRYEKVLEAIGRLKQKYPRAAQYYEISVEQDETGPNAKAIHWQRVTPVDDTLPGVYCLRTNQTEWDERTLWQTYVTLTDLEAVFRSLKSELGLRPVYHHKTDRVSGHLFISVLAYHLVHTIRLQLKACGIHLSWEGIRRELDGQDRVTVELKREDGRTVHVRKATRAEPRQQLIYDALGVSDRPGQQQITVV</sequence>
<protein>
    <submittedName>
        <fullName evidence="2">Transposase</fullName>
    </submittedName>
</protein>
<dbReference type="PANTHER" id="PTHR34614">
    <property type="match status" value="1"/>
</dbReference>
<dbReference type="EMBL" id="NRRV01000088">
    <property type="protein sequence ID" value="MBK1633474.1"/>
    <property type="molecule type" value="Genomic_DNA"/>
</dbReference>
<proteinExistence type="predicted"/>
<dbReference type="InterPro" id="IPR012337">
    <property type="entry name" value="RNaseH-like_sf"/>
</dbReference>
<dbReference type="InterPro" id="IPR002559">
    <property type="entry name" value="Transposase_11"/>
</dbReference>